<comment type="caution">
    <text evidence="11">The sequence shown here is derived from an EMBL/GenBank/DDBJ whole genome shotgun (WGS) entry which is preliminary data.</text>
</comment>
<evidence type="ECO:0000256" key="6">
    <source>
        <dbReference type="NCBIfam" id="TIGR01068"/>
    </source>
</evidence>
<dbReference type="PANTHER" id="PTHR45663">
    <property type="entry name" value="GEO12009P1"/>
    <property type="match status" value="1"/>
</dbReference>
<evidence type="ECO:0000256" key="8">
    <source>
        <dbReference type="PIRSR" id="PIRSR000077-1"/>
    </source>
</evidence>
<keyword evidence="3" id="KW-0249">Electron transport</keyword>
<dbReference type="InterPro" id="IPR005746">
    <property type="entry name" value="Thioredoxin"/>
</dbReference>
<dbReference type="PROSITE" id="PS00194">
    <property type="entry name" value="THIOREDOXIN_1"/>
    <property type="match status" value="1"/>
</dbReference>
<evidence type="ECO:0000256" key="2">
    <source>
        <dbReference type="ARBA" id="ARBA00022448"/>
    </source>
</evidence>
<dbReference type="PROSITE" id="PS51352">
    <property type="entry name" value="THIOREDOXIN_2"/>
    <property type="match status" value="1"/>
</dbReference>
<reference evidence="11" key="1">
    <citation type="submission" date="2020-10" db="EMBL/GenBank/DDBJ databases">
        <authorList>
            <person name="Gilroy R."/>
        </authorList>
    </citation>
    <scope>NUCLEOTIDE SEQUENCE</scope>
    <source>
        <strain evidence="11">35461</strain>
    </source>
</reference>
<dbReference type="PIRSF" id="PIRSF000077">
    <property type="entry name" value="Thioredoxin"/>
    <property type="match status" value="1"/>
</dbReference>
<dbReference type="SUPFAM" id="SSF52833">
    <property type="entry name" value="Thioredoxin-like"/>
    <property type="match status" value="1"/>
</dbReference>
<feature type="site" description="Contributes to redox potential value" evidence="8">
    <location>
        <position position="31"/>
    </location>
</feature>
<keyword evidence="5 9" id="KW-0676">Redox-active center</keyword>
<evidence type="ECO:0000256" key="9">
    <source>
        <dbReference type="PIRSR" id="PIRSR000077-4"/>
    </source>
</evidence>
<feature type="site" description="Contributes to redox potential value" evidence="8">
    <location>
        <position position="30"/>
    </location>
</feature>
<dbReference type="InterPro" id="IPR013766">
    <property type="entry name" value="Thioredoxin_domain"/>
</dbReference>
<organism evidence="11 12">
    <name type="scientific">Candidatus Spyradenecus faecavium</name>
    <dbReference type="NCBI Taxonomy" id="2840947"/>
    <lineage>
        <taxon>Bacteria</taxon>
        <taxon>Pseudomonadati</taxon>
        <taxon>Lentisphaerota</taxon>
        <taxon>Lentisphaeria</taxon>
        <taxon>Lentisphaerales</taxon>
        <taxon>Lentisphaeraceae</taxon>
        <taxon>Lentisphaeraceae incertae sedis</taxon>
        <taxon>Candidatus Spyradenecus</taxon>
    </lineage>
</organism>
<evidence type="ECO:0000259" key="10">
    <source>
        <dbReference type="PROSITE" id="PS51352"/>
    </source>
</evidence>
<protein>
    <recommendedName>
        <fullName evidence="6 7">Thioredoxin</fullName>
    </recommendedName>
</protein>
<feature type="active site" description="Nucleophile" evidence="8">
    <location>
        <position position="29"/>
    </location>
</feature>
<dbReference type="Pfam" id="PF00085">
    <property type="entry name" value="Thioredoxin"/>
    <property type="match status" value="1"/>
</dbReference>
<feature type="disulfide bond" description="Redox-active" evidence="9">
    <location>
        <begin position="29"/>
        <end position="32"/>
    </location>
</feature>
<dbReference type="GO" id="GO:0005829">
    <property type="term" value="C:cytosol"/>
    <property type="evidence" value="ECO:0007669"/>
    <property type="project" value="TreeGrafter"/>
</dbReference>
<feature type="domain" description="Thioredoxin" evidence="10">
    <location>
        <begin position="1"/>
        <end position="107"/>
    </location>
</feature>
<evidence type="ECO:0000256" key="5">
    <source>
        <dbReference type="ARBA" id="ARBA00023284"/>
    </source>
</evidence>
<dbReference type="Proteomes" id="UP000886845">
    <property type="component" value="Unassembled WGS sequence"/>
</dbReference>
<dbReference type="GO" id="GO:0045454">
    <property type="term" value="P:cell redox homeostasis"/>
    <property type="evidence" value="ECO:0007669"/>
    <property type="project" value="TreeGrafter"/>
</dbReference>
<evidence type="ECO:0000313" key="11">
    <source>
        <dbReference type="EMBL" id="HIV09934.1"/>
    </source>
</evidence>
<dbReference type="CDD" id="cd02947">
    <property type="entry name" value="TRX_family"/>
    <property type="match status" value="1"/>
</dbReference>
<evidence type="ECO:0000313" key="12">
    <source>
        <dbReference type="Proteomes" id="UP000886845"/>
    </source>
</evidence>
<proteinExistence type="inferred from homology"/>
<accession>A0A9D1NNG6</accession>
<dbReference type="PRINTS" id="PR00421">
    <property type="entry name" value="THIOREDOXIN"/>
</dbReference>
<name>A0A9D1NNG6_9BACT</name>
<comment type="similarity">
    <text evidence="1 7">Belongs to the thioredoxin family.</text>
</comment>
<dbReference type="PANTHER" id="PTHR45663:SF11">
    <property type="entry name" value="GEO12009P1"/>
    <property type="match status" value="1"/>
</dbReference>
<keyword evidence="2" id="KW-0813">Transport</keyword>
<feature type="site" description="Deprotonates C-terminal active site Cys" evidence="8">
    <location>
        <position position="23"/>
    </location>
</feature>
<keyword evidence="4 9" id="KW-1015">Disulfide bond</keyword>
<feature type="active site" description="Nucleophile" evidence="8">
    <location>
        <position position="32"/>
    </location>
</feature>
<evidence type="ECO:0000256" key="7">
    <source>
        <dbReference type="PIRNR" id="PIRNR000077"/>
    </source>
</evidence>
<reference evidence="11" key="2">
    <citation type="journal article" date="2021" name="PeerJ">
        <title>Extensive microbial diversity within the chicken gut microbiome revealed by metagenomics and culture.</title>
        <authorList>
            <person name="Gilroy R."/>
            <person name="Ravi A."/>
            <person name="Getino M."/>
            <person name="Pursley I."/>
            <person name="Horton D.L."/>
            <person name="Alikhan N.F."/>
            <person name="Baker D."/>
            <person name="Gharbi K."/>
            <person name="Hall N."/>
            <person name="Watson M."/>
            <person name="Adriaenssens E.M."/>
            <person name="Foster-Nyarko E."/>
            <person name="Jarju S."/>
            <person name="Secka A."/>
            <person name="Antonio M."/>
            <person name="Oren A."/>
            <person name="Chaudhuri R.R."/>
            <person name="La Ragione R."/>
            <person name="Hildebrand F."/>
            <person name="Pallen M.J."/>
        </authorList>
    </citation>
    <scope>NUCLEOTIDE SEQUENCE</scope>
    <source>
        <strain evidence="11">35461</strain>
    </source>
</reference>
<evidence type="ECO:0000256" key="1">
    <source>
        <dbReference type="ARBA" id="ARBA00008987"/>
    </source>
</evidence>
<evidence type="ECO:0000256" key="4">
    <source>
        <dbReference type="ARBA" id="ARBA00023157"/>
    </source>
</evidence>
<dbReference type="AlphaFoldDB" id="A0A9D1NNG6"/>
<dbReference type="InterPro" id="IPR017937">
    <property type="entry name" value="Thioredoxin_CS"/>
</dbReference>
<sequence>MTVEHFDEQAFEAATASGVALVDFWATWCGPCKMQGAILDKMELPADLAGKVRVGKVDIDQVPSLAVKFQVQTIPTLILFKDGQPIDRMVGVTRADVLVEKLSQAAL</sequence>
<evidence type="ECO:0000256" key="3">
    <source>
        <dbReference type="ARBA" id="ARBA00022982"/>
    </source>
</evidence>
<dbReference type="InterPro" id="IPR036249">
    <property type="entry name" value="Thioredoxin-like_sf"/>
</dbReference>
<dbReference type="Gene3D" id="3.40.30.10">
    <property type="entry name" value="Glutaredoxin"/>
    <property type="match status" value="1"/>
</dbReference>
<gene>
    <name evidence="11" type="primary">trxA</name>
    <name evidence="11" type="ORF">IAC79_07470</name>
</gene>
<dbReference type="GO" id="GO:0015035">
    <property type="term" value="F:protein-disulfide reductase activity"/>
    <property type="evidence" value="ECO:0007669"/>
    <property type="project" value="UniProtKB-UniRule"/>
</dbReference>
<dbReference type="EMBL" id="DVOR01000234">
    <property type="protein sequence ID" value="HIV09934.1"/>
    <property type="molecule type" value="Genomic_DNA"/>
</dbReference>
<dbReference type="NCBIfam" id="TIGR01068">
    <property type="entry name" value="thioredoxin"/>
    <property type="match status" value="1"/>
</dbReference>